<proteinExistence type="predicted"/>
<name>F2JRT4_CELLD</name>
<dbReference type="PROSITE" id="PS50893">
    <property type="entry name" value="ABC_TRANSPORTER_2"/>
    <property type="match status" value="1"/>
</dbReference>
<accession>F2JRT4</accession>
<evidence type="ECO:0000256" key="2">
    <source>
        <dbReference type="ARBA" id="ARBA00022741"/>
    </source>
</evidence>
<keyword evidence="2" id="KW-0547">Nucleotide-binding</keyword>
<dbReference type="PANTHER" id="PTHR42939">
    <property type="entry name" value="ABC TRANSPORTER ATP-BINDING PROTEIN ALBC-RELATED"/>
    <property type="match status" value="1"/>
</dbReference>
<protein>
    <submittedName>
        <fullName evidence="5">ABC transporter related protein</fullName>
    </submittedName>
</protein>
<dbReference type="InterPro" id="IPR027417">
    <property type="entry name" value="P-loop_NTPase"/>
</dbReference>
<dbReference type="Proteomes" id="UP000008467">
    <property type="component" value="Chromosome"/>
</dbReference>
<feature type="domain" description="ABC transporter" evidence="4">
    <location>
        <begin position="4"/>
        <end position="229"/>
    </location>
</feature>
<dbReference type="Gene3D" id="3.40.50.300">
    <property type="entry name" value="P-loop containing nucleotide triphosphate hydrolases"/>
    <property type="match status" value="1"/>
</dbReference>
<evidence type="ECO:0000313" key="5">
    <source>
        <dbReference type="EMBL" id="ADZ85114.1"/>
    </source>
</evidence>
<reference evidence="5 6" key="1">
    <citation type="journal article" date="2011" name="J. Bacteriol.">
        <title>Complete genome sequence of the cellulose-degrading bacterium Cellulosilyticum lentocellum.</title>
        <authorList>
            <consortium name="US DOE Joint Genome Institute"/>
            <person name="Miller D.A."/>
            <person name="Suen G."/>
            <person name="Bruce D."/>
            <person name="Copeland A."/>
            <person name="Cheng J.F."/>
            <person name="Detter C."/>
            <person name="Goodwin L.A."/>
            <person name="Han C.S."/>
            <person name="Hauser L.J."/>
            <person name="Land M.L."/>
            <person name="Lapidus A."/>
            <person name="Lucas S."/>
            <person name="Meincke L."/>
            <person name="Pitluck S."/>
            <person name="Tapia R."/>
            <person name="Teshima H."/>
            <person name="Woyke T."/>
            <person name="Fox B.G."/>
            <person name="Angert E.R."/>
            <person name="Currie C.R."/>
        </authorList>
    </citation>
    <scope>NUCLEOTIDE SEQUENCE [LARGE SCALE GENOMIC DNA]</scope>
    <source>
        <strain evidence="6">ATCC 49066 / DSM 5427 / NCIMB 11756 / RHM5</strain>
    </source>
</reference>
<organism evidence="5 6">
    <name type="scientific">Cellulosilyticum lentocellum (strain ATCC 49066 / DSM 5427 / NCIMB 11756 / RHM5)</name>
    <name type="common">Clostridium lentocellum</name>
    <dbReference type="NCBI Taxonomy" id="642492"/>
    <lineage>
        <taxon>Bacteria</taxon>
        <taxon>Bacillati</taxon>
        <taxon>Bacillota</taxon>
        <taxon>Clostridia</taxon>
        <taxon>Lachnospirales</taxon>
        <taxon>Cellulosilyticaceae</taxon>
        <taxon>Cellulosilyticum</taxon>
    </lineage>
</organism>
<dbReference type="HOGENOM" id="CLU_000604_1_2_9"/>
<dbReference type="STRING" id="642492.Clole_3427"/>
<evidence type="ECO:0000259" key="4">
    <source>
        <dbReference type="PROSITE" id="PS50893"/>
    </source>
</evidence>
<dbReference type="InterPro" id="IPR003593">
    <property type="entry name" value="AAA+_ATPase"/>
</dbReference>
<dbReference type="eggNOG" id="COG1131">
    <property type="taxonomic scope" value="Bacteria"/>
</dbReference>
<dbReference type="GO" id="GO:0005524">
    <property type="term" value="F:ATP binding"/>
    <property type="evidence" value="ECO:0007669"/>
    <property type="project" value="UniProtKB-KW"/>
</dbReference>
<dbReference type="InterPro" id="IPR051782">
    <property type="entry name" value="ABC_Transporter_VariousFunc"/>
</dbReference>
<dbReference type="SUPFAM" id="SSF52540">
    <property type="entry name" value="P-loop containing nucleoside triphosphate hydrolases"/>
    <property type="match status" value="1"/>
</dbReference>
<keyword evidence="6" id="KW-1185">Reference proteome</keyword>
<dbReference type="AlphaFoldDB" id="F2JRT4"/>
<keyword evidence="1" id="KW-0813">Transport</keyword>
<evidence type="ECO:0000313" key="6">
    <source>
        <dbReference type="Proteomes" id="UP000008467"/>
    </source>
</evidence>
<dbReference type="EMBL" id="CP002582">
    <property type="protein sequence ID" value="ADZ85114.1"/>
    <property type="molecule type" value="Genomic_DNA"/>
</dbReference>
<dbReference type="Pfam" id="PF00005">
    <property type="entry name" value="ABC_tran"/>
    <property type="match status" value="1"/>
</dbReference>
<evidence type="ECO:0000256" key="1">
    <source>
        <dbReference type="ARBA" id="ARBA00022448"/>
    </source>
</evidence>
<gene>
    <name evidence="5" type="ordered locus">Clole_3427</name>
</gene>
<keyword evidence="3" id="KW-0067">ATP-binding</keyword>
<dbReference type="PANTHER" id="PTHR42939:SF3">
    <property type="entry name" value="ABC TRANSPORTER ATP-BINDING COMPONENT"/>
    <property type="match status" value="1"/>
</dbReference>
<dbReference type="RefSeq" id="WP_013658390.1">
    <property type="nucleotide sequence ID" value="NC_015275.1"/>
</dbReference>
<dbReference type="InterPro" id="IPR003439">
    <property type="entry name" value="ABC_transporter-like_ATP-bd"/>
</dbReference>
<dbReference type="KEGG" id="cle:Clole_3427"/>
<sequence length="286" mass="32456">MEAVVFKDVKKQFDGFELNIPKLSIKKGYITGFIGENGSGKTTTIKLMLDMLIPDTGEVLIDGMRVSENAKAIKEKIGYVGEPTGYPQESKLKNIKRMVKPFYKDWDEELFNSYMERFGLKEDKKYGDLSTGQKKQFALIVALAHKPELIILDEPTAGLDPVVRSEMIDLLMEHMQNEEVTIFYSTHITSDLEKAGDYLVYIRNGRIEMQAPKDELLNNYCIVKGPKHLFDKEIQKELLGYKQTSLGGEALVRSRALAKELFGNEVKYVVPTIEDVMVLLSSKRGE</sequence>
<evidence type="ECO:0000256" key="3">
    <source>
        <dbReference type="ARBA" id="ARBA00022840"/>
    </source>
</evidence>
<dbReference type="GO" id="GO:0016887">
    <property type="term" value="F:ATP hydrolysis activity"/>
    <property type="evidence" value="ECO:0007669"/>
    <property type="project" value="InterPro"/>
</dbReference>
<dbReference type="SMART" id="SM00382">
    <property type="entry name" value="AAA"/>
    <property type="match status" value="1"/>
</dbReference>
<dbReference type="CDD" id="cd03230">
    <property type="entry name" value="ABC_DR_subfamily_A"/>
    <property type="match status" value="1"/>
</dbReference>